<evidence type="ECO:0000256" key="4">
    <source>
        <dbReference type="ARBA" id="ARBA00023002"/>
    </source>
</evidence>
<comment type="catalytic activity">
    <reaction evidence="7">
        <text>protoporphyrinogen IX + 3 a quinone = protoporphyrin IX + 3 a quinol</text>
        <dbReference type="Rhea" id="RHEA:65032"/>
        <dbReference type="ChEBI" id="CHEBI:24646"/>
        <dbReference type="ChEBI" id="CHEBI:57306"/>
        <dbReference type="ChEBI" id="CHEBI:57307"/>
        <dbReference type="ChEBI" id="CHEBI:132124"/>
        <dbReference type="EC" id="1.3.5.3"/>
    </reaction>
</comment>
<evidence type="ECO:0000256" key="3">
    <source>
        <dbReference type="ARBA" id="ARBA00022741"/>
    </source>
</evidence>
<sequence>MTPKIGIIYSSVDGHTKKICETLKNTFEEKNITTELYSIEGFKKDFLQYDILVIGASIRYGKHNQKILDFIQNNKGKLKRIKTAFFSVNLVARKPEKSSPETNPYFIKFINQIDWSPDFPEVFAGRLDYQSYSFFDSLMIKLIMKLTKGPTKTSGPIEYTDWEKVAAFASKICEHYKIQKEHQSAVE</sequence>
<keyword evidence="10" id="KW-1185">Reference proteome</keyword>
<dbReference type="EMBL" id="FQVT01000001">
    <property type="protein sequence ID" value="SHF51408.1"/>
    <property type="molecule type" value="Genomic_DNA"/>
</dbReference>
<name>A0A1M5C9J8_SALEC</name>
<evidence type="ECO:0000256" key="2">
    <source>
        <dbReference type="ARBA" id="ARBA00022643"/>
    </source>
</evidence>
<dbReference type="UniPathway" id="UPA00251">
    <property type="reaction ID" value="UER00324"/>
</dbReference>
<protein>
    <recommendedName>
        <fullName evidence="7">Protoporphyrinogen IX dehydrogenase [quinone]</fullName>
        <ecNumber evidence="7">1.3.5.3</ecNumber>
    </recommendedName>
    <alternativeName>
        <fullName evidence="7">Protoporphyrinogen IX dehydrogenase [menaquinone]</fullName>
    </alternativeName>
    <alternativeName>
        <fullName evidence="7">Protoporphyrinogen IX dehydrogenase [ubiquinone]</fullName>
    </alternativeName>
    <alternativeName>
        <fullName evidence="7">Protoporphyrinogen oxidase</fullName>
        <shortName evidence="7">PPO</shortName>
    </alternativeName>
</protein>
<dbReference type="NCBIfam" id="NF008316">
    <property type="entry name" value="PRK11104.1"/>
    <property type="match status" value="1"/>
</dbReference>
<keyword evidence="1 7" id="KW-0285">Flavoprotein</keyword>
<evidence type="ECO:0000313" key="10">
    <source>
        <dbReference type="Proteomes" id="UP000183945"/>
    </source>
</evidence>
<keyword evidence="2 7" id="KW-0288">FMN</keyword>
<evidence type="ECO:0000259" key="8">
    <source>
        <dbReference type="Pfam" id="PF12724"/>
    </source>
</evidence>
<dbReference type="PANTHER" id="PTHR38030">
    <property type="entry name" value="PROTOPORPHYRINOGEN IX DEHYDROGENASE [MENAQUINONE]"/>
    <property type="match status" value="1"/>
</dbReference>
<dbReference type="EC" id="1.3.5.3" evidence="7"/>
<evidence type="ECO:0000256" key="6">
    <source>
        <dbReference type="ARBA" id="ARBA00023244"/>
    </source>
</evidence>
<comment type="similarity">
    <text evidence="7">Belongs to the HemG family.</text>
</comment>
<dbReference type="InterPro" id="IPR026816">
    <property type="entry name" value="Flavodoxin_dom"/>
</dbReference>
<gene>
    <name evidence="7" type="primary">hemG</name>
    <name evidence="9" type="ORF">SAMN05444483_101409</name>
</gene>
<dbReference type="Gene3D" id="3.40.50.360">
    <property type="match status" value="1"/>
</dbReference>
<dbReference type="GO" id="GO:0005886">
    <property type="term" value="C:plasma membrane"/>
    <property type="evidence" value="ECO:0007669"/>
    <property type="project" value="UniProtKB-SubCell"/>
</dbReference>
<dbReference type="GO" id="GO:0010181">
    <property type="term" value="F:FMN binding"/>
    <property type="evidence" value="ECO:0007669"/>
    <property type="project" value="UniProtKB-UniRule"/>
</dbReference>
<keyword evidence="5" id="KW-0472">Membrane</keyword>
<dbReference type="InterPro" id="IPR052200">
    <property type="entry name" value="Protoporphyrinogen_IX_DH"/>
</dbReference>
<comment type="catalytic activity">
    <reaction evidence="7">
        <text>protoporphyrinogen IX + 3 a ubiquinone = protoporphyrin IX + 3 a ubiquinol</text>
        <dbReference type="Rhea" id="RHEA:63936"/>
        <dbReference type="Rhea" id="RHEA-COMP:9565"/>
        <dbReference type="Rhea" id="RHEA-COMP:9566"/>
        <dbReference type="ChEBI" id="CHEBI:16389"/>
        <dbReference type="ChEBI" id="CHEBI:17976"/>
        <dbReference type="ChEBI" id="CHEBI:57306"/>
        <dbReference type="ChEBI" id="CHEBI:57307"/>
    </reaction>
</comment>
<dbReference type="PANTHER" id="PTHR38030:SF2">
    <property type="entry name" value="PROTOPORPHYRINOGEN IX DEHYDROGENASE [QUINONE]"/>
    <property type="match status" value="1"/>
</dbReference>
<evidence type="ECO:0000256" key="7">
    <source>
        <dbReference type="HAMAP-Rule" id="MF_00853"/>
    </source>
</evidence>
<comment type="pathway">
    <text evidence="7">Porphyrin-containing compound metabolism; protoporphyrin-IX biosynthesis; protoporphyrin-IX from protoporphyrinogen-IX: step 1/1.</text>
</comment>
<dbReference type="AlphaFoldDB" id="A0A1M5C9J8"/>
<evidence type="ECO:0000313" key="9">
    <source>
        <dbReference type="EMBL" id="SHF51408.1"/>
    </source>
</evidence>
<proteinExistence type="inferred from homology"/>
<organism evidence="9 10">
    <name type="scientific">Salegentibacter echinorum</name>
    <dbReference type="NCBI Taxonomy" id="1073325"/>
    <lineage>
        <taxon>Bacteria</taxon>
        <taxon>Pseudomonadati</taxon>
        <taxon>Bacteroidota</taxon>
        <taxon>Flavobacteriia</taxon>
        <taxon>Flavobacteriales</taxon>
        <taxon>Flavobacteriaceae</taxon>
        <taxon>Salegentibacter</taxon>
    </lineage>
</organism>
<dbReference type="InterPro" id="IPR044264">
    <property type="entry name" value="HemG"/>
</dbReference>
<keyword evidence="7" id="KW-1003">Cell membrane</keyword>
<evidence type="ECO:0000256" key="5">
    <source>
        <dbReference type="ARBA" id="ARBA00023136"/>
    </source>
</evidence>
<accession>A0A1M5C9J8</accession>
<dbReference type="Pfam" id="PF12724">
    <property type="entry name" value="Flavodoxin_5"/>
    <property type="match status" value="1"/>
</dbReference>
<dbReference type="Proteomes" id="UP000183945">
    <property type="component" value="Unassembled WGS sequence"/>
</dbReference>
<keyword evidence="6 7" id="KW-0627">Porphyrin biosynthesis</keyword>
<keyword evidence="3 7" id="KW-0547">Nucleotide-binding</keyword>
<dbReference type="InterPro" id="IPR029039">
    <property type="entry name" value="Flavoprotein-like_sf"/>
</dbReference>
<comment type="cofactor">
    <cofactor evidence="7">
        <name>FMN</name>
        <dbReference type="ChEBI" id="CHEBI:58210"/>
    </cofactor>
    <text evidence="7">Binds 1 FMN non-covalently per subunit.</text>
</comment>
<dbReference type="RefSeq" id="WP_072876846.1">
    <property type="nucleotide sequence ID" value="NZ_FQVT01000001.1"/>
</dbReference>
<evidence type="ECO:0000256" key="1">
    <source>
        <dbReference type="ARBA" id="ARBA00022630"/>
    </source>
</evidence>
<comment type="subcellular location">
    <subcellularLocation>
        <location evidence="7">Cell membrane</location>
        <topology evidence="7">Peripheral membrane protein</topology>
    </subcellularLocation>
</comment>
<dbReference type="SUPFAM" id="SSF52218">
    <property type="entry name" value="Flavoproteins"/>
    <property type="match status" value="1"/>
</dbReference>
<dbReference type="OrthoDB" id="9795729at2"/>
<feature type="domain" description="Flavodoxin" evidence="8">
    <location>
        <begin position="7"/>
        <end position="153"/>
    </location>
</feature>
<comment type="catalytic activity">
    <reaction evidence="7">
        <text>protoporphyrinogen IX + 3 a menaquinone = protoporphyrin IX + 3 a menaquinol</text>
        <dbReference type="Rhea" id="RHEA:27409"/>
        <dbReference type="Rhea" id="RHEA-COMP:9537"/>
        <dbReference type="Rhea" id="RHEA-COMP:9539"/>
        <dbReference type="ChEBI" id="CHEBI:16374"/>
        <dbReference type="ChEBI" id="CHEBI:18151"/>
        <dbReference type="ChEBI" id="CHEBI:57306"/>
        <dbReference type="ChEBI" id="CHEBI:57307"/>
        <dbReference type="EC" id="1.3.5.3"/>
    </reaction>
</comment>
<dbReference type="HAMAP" id="MF_00853">
    <property type="entry name" value="HemG"/>
    <property type="match status" value="1"/>
</dbReference>
<dbReference type="GO" id="GO:0070819">
    <property type="term" value="F:menaquinone-dependent protoporphyrinogen oxidase activity"/>
    <property type="evidence" value="ECO:0007669"/>
    <property type="project" value="UniProtKB-UniRule"/>
</dbReference>
<reference evidence="10" key="1">
    <citation type="submission" date="2016-11" db="EMBL/GenBank/DDBJ databases">
        <authorList>
            <person name="Varghese N."/>
            <person name="Submissions S."/>
        </authorList>
    </citation>
    <scope>NUCLEOTIDE SEQUENCE [LARGE SCALE GENOMIC DNA]</scope>
    <source>
        <strain evidence="10">DSM 24579</strain>
    </source>
</reference>
<keyword evidence="4 7" id="KW-0560">Oxidoreductase</keyword>
<dbReference type="GO" id="GO:0006782">
    <property type="term" value="P:protoporphyrinogen IX biosynthetic process"/>
    <property type="evidence" value="ECO:0007669"/>
    <property type="project" value="UniProtKB-UniRule"/>
</dbReference>
<comment type="function">
    <text evidence="7">Catalyzes the 6-electron oxidation of protoporphyrinogen IX to form protoporphyrin IX; under anaerobic conditions uses menaquinone as an electron acceptor, under aerobic conditions uses ubiquinone as an electron acceptor.</text>
</comment>
<dbReference type="GO" id="GO:0004729">
    <property type="term" value="F:oxygen-dependent protoporphyrinogen oxidase activity"/>
    <property type="evidence" value="ECO:0007669"/>
    <property type="project" value="InterPro"/>
</dbReference>
<dbReference type="STRING" id="1073325.SAMN05444483_101409"/>